<evidence type="ECO:0000313" key="1">
    <source>
        <dbReference type="EMBL" id="KAK1140146.1"/>
    </source>
</evidence>
<evidence type="ECO:0000313" key="2">
    <source>
        <dbReference type="Proteomes" id="UP001177260"/>
    </source>
</evidence>
<name>A0ACC3AQY8_9EURO</name>
<comment type="caution">
    <text evidence="1">The sequence shown here is derived from an EMBL/GenBank/DDBJ whole genome shotgun (WGS) entry which is preliminary data.</text>
</comment>
<organism evidence="1 2">
    <name type="scientific">Aspergillus melleus</name>
    <dbReference type="NCBI Taxonomy" id="138277"/>
    <lineage>
        <taxon>Eukaryota</taxon>
        <taxon>Fungi</taxon>
        <taxon>Dikarya</taxon>
        <taxon>Ascomycota</taxon>
        <taxon>Pezizomycotina</taxon>
        <taxon>Eurotiomycetes</taxon>
        <taxon>Eurotiomycetidae</taxon>
        <taxon>Eurotiales</taxon>
        <taxon>Aspergillaceae</taxon>
        <taxon>Aspergillus</taxon>
        <taxon>Aspergillus subgen. Circumdati</taxon>
    </lineage>
</organism>
<proteinExistence type="predicted"/>
<reference evidence="1 2" key="1">
    <citation type="journal article" date="2023" name="ACS Omega">
        <title>Identification of the Neoaspergillic Acid Biosynthesis Gene Cluster by Establishing an In Vitro CRISPR-Ribonucleoprotein Genetic System in Aspergillus melleus.</title>
        <authorList>
            <person name="Yuan B."/>
            <person name="Grau M.F."/>
            <person name="Murata R.M."/>
            <person name="Torok T."/>
            <person name="Venkateswaran K."/>
            <person name="Stajich J.E."/>
            <person name="Wang C.C.C."/>
        </authorList>
    </citation>
    <scope>NUCLEOTIDE SEQUENCE [LARGE SCALE GENOMIC DNA]</scope>
    <source>
        <strain evidence="1 2">IMV 1140</strain>
    </source>
</reference>
<dbReference type="Proteomes" id="UP001177260">
    <property type="component" value="Unassembled WGS sequence"/>
</dbReference>
<accession>A0ACC3AQY8</accession>
<dbReference type="EMBL" id="JAOPJF010000089">
    <property type="protein sequence ID" value="KAK1140146.1"/>
    <property type="molecule type" value="Genomic_DNA"/>
</dbReference>
<sequence length="334" mass="38336">MKDFMINTTAKVNGPTFMVVVWGATLLSCIFITARIFARIHTFRRLWTDDVLAMLAWLFLLAQAIIWHTQVEALYVQHQLITKEFLPTAEIMEELRRVLHAQLVGLFFFIFSLWLLKASFLVFFRRIGCYLHPLNRWYWCVVVLVFASCAACLGDIDYRCLTKSPSWGYDHCTSFSAVRAQFRGFLINALLDIFSDVLITTLPIALLWNVRMPLSRKLKLMGLFSLTVVVAIFAAVRIAAVAQPHHYFDATWLWMWSLVECAAAIIVATLASLRQLYVKQDLMQSSSPPNNSNDVWTRENMRSFIPSRKAFQQKMAIVHSSPVDVQSSNMRGKP</sequence>
<gene>
    <name evidence="1" type="ORF">N8T08_010623</name>
</gene>
<protein>
    <submittedName>
        <fullName evidence="1">Uncharacterized protein</fullName>
    </submittedName>
</protein>
<keyword evidence="2" id="KW-1185">Reference proteome</keyword>